<reference evidence="3 4" key="1">
    <citation type="submission" date="2016-10" db="EMBL/GenBank/DDBJ databases">
        <authorList>
            <person name="de Groot N.N."/>
        </authorList>
    </citation>
    <scope>NUCLEOTIDE SEQUENCE [LARGE SCALE GENOMIC DNA]</scope>
    <source>
        <strain evidence="3 4">DSM 23142</strain>
    </source>
</reference>
<dbReference type="STRING" id="370764.SAMN04489810_1806"/>
<dbReference type="InterPro" id="IPR032466">
    <property type="entry name" value="Metal_Hydrolase"/>
</dbReference>
<dbReference type="InterPro" id="IPR006680">
    <property type="entry name" value="Amidohydro-rel"/>
</dbReference>
<accession>A0A1G7YNE8</accession>
<dbReference type="SUPFAM" id="SSF51556">
    <property type="entry name" value="Metallo-dependent hydrolases"/>
    <property type="match status" value="1"/>
</dbReference>
<organism evidence="3 4">
    <name type="scientific">Microbacterium pygmaeum</name>
    <dbReference type="NCBI Taxonomy" id="370764"/>
    <lineage>
        <taxon>Bacteria</taxon>
        <taxon>Bacillati</taxon>
        <taxon>Actinomycetota</taxon>
        <taxon>Actinomycetes</taxon>
        <taxon>Micrococcales</taxon>
        <taxon>Microbacteriaceae</taxon>
        <taxon>Microbacterium</taxon>
    </lineage>
</organism>
<dbReference type="Pfam" id="PF04909">
    <property type="entry name" value="Amidohydro_2"/>
    <property type="match status" value="1"/>
</dbReference>
<dbReference type="EMBL" id="LT629692">
    <property type="protein sequence ID" value="SDG97805.1"/>
    <property type="molecule type" value="Genomic_DNA"/>
</dbReference>
<dbReference type="PANTHER" id="PTHR43569">
    <property type="entry name" value="AMIDOHYDROLASE"/>
    <property type="match status" value="1"/>
</dbReference>
<dbReference type="Proteomes" id="UP000199009">
    <property type="component" value="Chromosome I"/>
</dbReference>
<evidence type="ECO:0000313" key="4">
    <source>
        <dbReference type="Proteomes" id="UP000199009"/>
    </source>
</evidence>
<keyword evidence="4" id="KW-1185">Reference proteome</keyword>
<evidence type="ECO:0000259" key="2">
    <source>
        <dbReference type="Pfam" id="PF04909"/>
    </source>
</evidence>
<evidence type="ECO:0000313" key="3">
    <source>
        <dbReference type="EMBL" id="SDG97805.1"/>
    </source>
</evidence>
<sequence length="288" mass="31147">MIVDTHCHAWRRWPYDTSVPDPQTRGSVDSLLYEMDRNGVDHAAIVCARIGGGQGGDGFANADNNDDVVAAATLHPDRLTAWVDVDCVWREDHHAPGAAARLRAELERTGARGFTHYVDAQNDGWLRTAEADEFFAVAEQRGVIASLALGPAWFSDLHDVAASHPSLQILLHHMGHPGQGDRRAADVDALLALAACPSIGVKVSGFNYNSLGRAEYPYDDAQALFRQIVKAFGPDRLTWGSDFPASRDDLTYRQSIDVVRVHGADLGEAALAAILGGTAERMLAASRV</sequence>
<gene>
    <name evidence="3" type="ORF">SAMN04489810_1806</name>
</gene>
<proteinExistence type="inferred from homology"/>
<keyword evidence="3" id="KW-0378">Hydrolase</keyword>
<dbReference type="RefSeq" id="WP_091488906.1">
    <property type="nucleotide sequence ID" value="NZ_LT629692.1"/>
</dbReference>
<dbReference type="AlphaFoldDB" id="A0A1G7YNE8"/>
<dbReference type="Gene3D" id="3.20.20.140">
    <property type="entry name" value="Metal-dependent hydrolases"/>
    <property type="match status" value="1"/>
</dbReference>
<dbReference type="OrthoDB" id="5450317at2"/>
<evidence type="ECO:0000256" key="1">
    <source>
        <dbReference type="ARBA" id="ARBA00038310"/>
    </source>
</evidence>
<protein>
    <submittedName>
        <fullName evidence="3">Predicted metal-dependent hydrolase, TIM-barrel fold</fullName>
    </submittedName>
</protein>
<comment type="similarity">
    <text evidence="1">Belongs to the metallo-dependent hydrolases superfamily.</text>
</comment>
<dbReference type="InterPro" id="IPR052350">
    <property type="entry name" value="Metallo-dep_Lactonases"/>
</dbReference>
<dbReference type="PANTHER" id="PTHR43569:SF2">
    <property type="entry name" value="AMIDOHYDROLASE-RELATED DOMAIN-CONTAINING PROTEIN"/>
    <property type="match status" value="1"/>
</dbReference>
<name>A0A1G7YNE8_9MICO</name>
<feature type="domain" description="Amidohydrolase-related" evidence="2">
    <location>
        <begin position="3"/>
        <end position="283"/>
    </location>
</feature>
<dbReference type="GO" id="GO:0016787">
    <property type="term" value="F:hydrolase activity"/>
    <property type="evidence" value="ECO:0007669"/>
    <property type="project" value="UniProtKB-KW"/>
</dbReference>